<protein>
    <submittedName>
        <fullName evidence="5">Uxu operon transcriptional regulator</fullName>
    </submittedName>
</protein>
<dbReference type="SUPFAM" id="SSF46785">
    <property type="entry name" value="Winged helix' DNA-binding domain"/>
    <property type="match status" value="1"/>
</dbReference>
<dbReference type="PROSITE" id="PS50949">
    <property type="entry name" value="HTH_GNTR"/>
    <property type="match status" value="1"/>
</dbReference>
<dbReference type="EMBL" id="FP236843">
    <property type="protein sequence ID" value="CAX62111.1"/>
    <property type="molecule type" value="Genomic_DNA"/>
</dbReference>
<organism evidence="6">
    <name type="scientific">Erwinia billingiae (strain Eb661)</name>
    <dbReference type="NCBI Taxonomy" id="634500"/>
    <lineage>
        <taxon>Bacteria</taxon>
        <taxon>Pseudomonadati</taxon>
        <taxon>Pseudomonadota</taxon>
        <taxon>Gammaproteobacteria</taxon>
        <taxon>Enterobacterales</taxon>
        <taxon>Erwiniaceae</taxon>
        <taxon>Erwinia</taxon>
    </lineage>
</organism>
<name>D8MMJ8_ERWBE</name>
<sequence>MAMSVEVKRQYREVGEYLKEELHSGKYPIGTRLPPERDIAERVGVGRSVVREALIMLEIEGYVEVRKGSGIYVIAMPGDRQQQDGASLIGPFELLQARQLLESNIAEFAALQVTPADIKKMRAALDAEIKDIETGGGEDGDKLFHLAIVEATHNNMLTEMWKQCWAQRENNPMWQQLHERISSKEYRREWLKDHQLILAALQKKDAAAAKLAMWTHLENVKLRLMALSDVDAPEFDGYLFGSWPIRVTT</sequence>
<dbReference type="Gene3D" id="1.10.10.10">
    <property type="entry name" value="Winged helix-like DNA-binding domain superfamily/Winged helix DNA-binding domain"/>
    <property type="match status" value="1"/>
</dbReference>
<feature type="domain" description="HTH gntR-type" evidence="4">
    <location>
        <begin position="8"/>
        <end position="76"/>
    </location>
</feature>
<keyword evidence="6" id="KW-1185">Reference proteome</keyword>
<dbReference type="InterPro" id="IPR036388">
    <property type="entry name" value="WH-like_DNA-bd_sf"/>
</dbReference>
<accession>D8MMJ8</accession>
<dbReference type="InterPro" id="IPR011711">
    <property type="entry name" value="GntR_C"/>
</dbReference>
<dbReference type="HOGENOM" id="CLU_017584_9_5_6"/>
<evidence type="ECO:0000259" key="4">
    <source>
        <dbReference type="PROSITE" id="PS50949"/>
    </source>
</evidence>
<dbReference type="KEGG" id="ebi:EbC_45800"/>
<dbReference type="GO" id="GO:0003700">
    <property type="term" value="F:DNA-binding transcription factor activity"/>
    <property type="evidence" value="ECO:0007669"/>
    <property type="project" value="InterPro"/>
</dbReference>
<keyword evidence="2" id="KW-0238">DNA-binding</keyword>
<gene>
    <name evidence="5" type="primary">uxuR</name>
    <name evidence="5" type="ordered locus">EbC_45800</name>
</gene>
<dbReference type="Proteomes" id="UP000008793">
    <property type="component" value="Chromosome"/>
</dbReference>
<dbReference type="PRINTS" id="PR00035">
    <property type="entry name" value="HTHGNTR"/>
</dbReference>
<keyword evidence="3" id="KW-0804">Transcription</keyword>
<evidence type="ECO:0000256" key="1">
    <source>
        <dbReference type="ARBA" id="ARBA00023015"/>
    </source>
</evidence>
<dbReference type="AlphaFoldDB" id="D8MMJ8"/>
<proteinExistence type="predicted"/>
<dbReference type="PANTHER" id="PTHR43537">
    <property type="entry name" value="TRANSCRIPTIONAL REGULATOR, GNTR FAMILY"/>
    <property type="match status" value="1"/>
</dbReference>
<reference evidence="5 6" key="1">
    <citation type="journal article" date="2010" name="BMC Genomics">
        <title>Genome comparison of the epiphytic bacteria Erwinia billingiae and E. tasmaniensis with the pear pathogen E. pyrifoliae.</title>
        <authorList>
            <person name="Kube M."/>
            <person name="Migdoll A.M."/>
            <person name="Gehring I."/>
            <person name="Heitmann K."/>
            <person name="Mayer Y."/>
            <person name="Kuhl H."/>
            <person name="Knaust F."/>
            <person name="Geider K."/>
            <person name="Reinhardt R."/>
        </authorList>
    </citation>
    <scope>NUCLEOTIDE SEQUENCE [LARGE SCALE GENOMIC DNA]</scope>
    <source>
        <strain evidence="5 6">Eb661</strain>
    </source>
</reference>
<dbReference type="SMART" id="SM00895">
    <property type="entry name" value="FCD"/>
    <property type="match status" value="1"/>
</dbReference>
<dbReference type="InterPro" id="IPR036390">
    <property type="entry name" value="WH_DNA-bd_sf"/>
</dbReference>
<dbReference type="eggNOG" id="COG2186">
    <property type="taxonomic scope" value="Bacteria"/>
</dbReference>
<dbReference type="InterPro" id="IPR000524">
    <property type="entry name" value="Tscrpt_reg_HTH_GntR"/>
</dbReference>
<keyword evidence="1" id="KW-0805">Transcription regulation</keyword>
<dbReference type="GO" id="GO:0003677">
    <property type="term" value="F:DNA binding"/>
    <property type="evidence" value="ECO:0007669"/>
    <property type="project" value="UniProtKB-KW"/>
</dbReference>
<evidence type="ECO:0000256" key="2">
    <source>
        <dbReference type="ARBA" id="ARBA00023125"/>
    </source>
</evidence>
<evidence type="ECO:0000256" key="3">
    <source>
        <dbReference type="ARBA" id="ARBA00023163"/>
    </source>
</evidence>
<dbReference type="Gene3D" id="1.20.120.530">
    <property type="entry name" value="GntR ligand-binding domain-like"/>
    <property type="match status" value="1"/>
</dbReference>
<dbReference type="CDD" id="cd07377">
    <property type="entry name" value="WHTH_GntR"/>
    <property type="match status" value="1"/>
</dbReference>
<dbReference type="InterPro" id="IPR008920">
    <property type="entry name" value="TF_FadR/GntR_C"/>
</dbReference>
<dbReference type="STRING" id="634500.EbC_45800"/>
<evidence type="ECO:0000313" key="6">
    <source>
        <dbReference type="Proteomes" id="UP000008793"/>
    </source>
</evidence>
<dbReference type="SUPFAM" id="SSF48008">
    <property type="entry name" value="GntR ligand-binding domain-like"/>
    <property type="match status" value="1"/>
</dbReference>
<dbReference type="Pfam" id="PF07729">
    <property type="entry name" value="FCD"/>
    <property type="match status" value="1"/>
</dbReference>
<evidence type="ECO:0000313" key="5">
    <source>
        <dbReference type="EMBL" id="CAX62111.1"/>
    </source>
</evidence>
<dbReference type="Pfam" id="PF00392">
    <property type="entry name" value="GntR"/>
    <property type="match status" value="1"/>
</dbReference>
<dbReference type="SMART" id="SM00345">
    <property type="entry name" value="HTH_GNTR"/>
    <property type="match status" value="1"/>
</dbReference>
<dbReference type="PANTHER" id="PTHR43537:SF5">
    <property type="entry name" value="UXU OPERON TRANSCRIPTIONAL REGULATOR"/>
    <property type="match status" value="1"/>
</dbReference>